<proteinExistence type="predicted"/>
<name>A0A328AAU3_9STAP</name>
<evidence type="ECO:0000313" key="1">
    <source>
        <dbReference type="EMBL" id="RAK50198.1"/>
    </source>
</evidence>
<dbReference type="EMBL" id="PZJG01000001">
    <property type="protein sequence ID" value="RAK50198.1"/>
    <property type="molecule type" value="Genomic_DNA"/>
</dbReference>
<dbReference type="InterPro" id="IPR008767">
    <property type="entry name" value="Phage_SPP1_head-tail_adaptor"/>
</dbReference>
<dbReference type="Pfam" id="PF05521">
    <property type="entry name" value="Phage_HCP"/>
    <property type="match status" value="1"/>
</dbReference>
<dbReference type="RefSeq" id="WP_111744745.1">
    <property type="nucleotide sequence ID" value="NZ_JBHSQY010000001.1"/>
</dbReference>
<sequence>MKNQQLLNRLKFNASLEKLIDTIDENDRPVKDYVQQRLLKYGVLGVTTSDKEYGAQVGHDLTHKIECRIDFNIIDHESEYRIVIRNQRFAIARIYVDYPEKRMELTLYADNPKAIN</sequence>
<reference evidence="1 2" key="1">
    <citation type="journal article" date="2018" name="Front. Microbiol.">
        <title>Description and Comparative Genomics of Macrococcus caseolyticus subsp. hominis subsp. nov., Macrococcus goetzii sp. nov., Macrococcus epidermidis sp. nov., and Macrococcus bohemicus sp. nov., Novel Macrococci From Human Clinical Material With Virulence Potential and Suspected Uptake of Foreign DNA by Natural Transformation.</title>
        <authorList>
            <person name="Maslanova I."/>
            <person name="Wertheimer Z."/>
            <person name="Sedlacek I."/>
            <person name="Svec P."/>
            <person name="Indrakova A."/>
            <person name="Kovarovic V."/>
            <person name="Schumann P."/>
            <person name="Sproer C."/>
            <person name="Kralova S."/>
            <person name="Sedo O."/>
            <person name="Kristofova L."/>
            <person name="Vrbovska V."/>
            <person name="Fuzik T."/>
            <person name="Petras P."/>
            <person name="Zdrahal Z."/>
            <person name="Ruzickova V."/>
            <person name="Doskar J."/>
            <person name="Pantucek R."/>
        </authorList>
    </citation>
    <scope>NUCLEOTIDE SEQUENCE [LARGE SCALE GENOMIC DNA]</scope>
    <source>
        <strain evidence="1 2">03/115</strain>
    </source>
</reference>
<evidence type="ECO:0008006" key="3">
    <source>
        <dbReference type="Google" id="ProtNLM"/>
    </source>
</evidence>
<accession>A0A328AAU3</accession>
<dbReference type="Gene3D" id="2.40.10.270">
    <property type="entry name" value="Bacteriophage SPP1 head-tail adaptor protein"/>
    <property type="match status" value="1"/>
</dbReference>
<protein>
    <recommendedName>
        <fullName evidence="3">Head-tail adaptor protein</fullName>
    </recommendedName>
</protein>
<comment type="caution">
    <text evidence="1">The sequence shown here is derived from an EMBL/GenBank/DDBJ whole genome shotgun (WGS) entry which is preliminary data.</text>
</comment>
<organism evidence="1 2">
    <name type="scientific">Macrococcoides bohemicum</name>
    <dbReference type="NCBI Taxonomy" id="1903056"/>
    <lineage>
        <taxon>Bacteria</taxon>
        <taxon>Bacillati</taxon>
        <taxon>Bacillota</taxon>
        <taxon>Bacilli</taxon>
        <taxon>Bacillales</taxon>
        <taxon>Staphylococcaceae</taxon>
        <taxon>Macrococcoides</taxon>
    </lineage>
</organism>
<dbReference type="Proteomes" id="UP000249579">
    <property type="component" value="Unassembled WGS sequence"/>
</dbReference>
<dbReference type="AlphaFoldDB" id="A0A328AAU3"/>
<evidence type="ECO:0000313" key="2">
    <source>
        <dbReference type="Proteomes" id="UP000249579"/>
    </source>
</evidence>
<dbReference type="InterPro" id="IPR038666">
    <property type="entry name" value="SSP1_head-tail_sf"/>
</dbReference>
<gene>
    <name evidence="1" type="ORF">BHX94_01675</name>
</gene>